<organism evidence="5 6">
    <name type="scientific">Rhizodiscina lignyota</name>
    <dbReference type="NCBI Taxonomy" id="1504668"/>
    <lineage>
        <taxon>Eukaryota</taxon>
        <taxon>Fungi</taxon>
        <taxon>Dikarya</taxon>
        <taxon>Ascomycota</taxon>
        <taxon>Pezizomycotina</taxon>
        <taxon>Dothideomycetes</taxon>
        <taxon>Pleosporomycetidae</taxon>
        <taxon>Aulographales</taxon>
        <taxon>Rhizodiscinaceae</taxon>
        <taxon>Rhizodiscina</taxon>
    </lineage>
</organism>
<evidence type="ECO:0000259" key="4">
    <source>
        <dbReference type="Pfam" id="PF00135"/>
    </source>
</evidence>
<evidence type="ECO:0000256" key="1">
    <source>
        <dbReference type="ARBA" id="ARBA00005964"/>
    </source>
</evidence>
<name>A0A9P4MB55_9PEZI</name>
<feature type="chain" id="PRO_5040544989" description="Carboxylic ester hydrolase" evidence="3">
    <location>
        <begin position="24"/>
        <end position="615"/>
    </location>
</feature>
<evidence type="ECO:0000256" key="2">
    <source>
        <dbReference type="ARBA" id="ARBA00022801"/>
    </source>
</evidence>
<keyword evidence="3" id="KW-0732">Signal</keyword>
<dbReference type="EMBL" id="ML978121">
    <property type="protein sequence ID" value="KAF2103990.1"/>
    <property type="molecule type" value="Genomic_DNA"/>
</dbReference>
<dbReference type="InterPro" id="IPR029058">
    <property type="entry name" value="AB_hydrolase_fold"/>
</dbReference>
<evidence type="ECO:0000313" key="5">
    <source>
        <dbReference type="EMBL" id="KAF2103990.1"/>
    </source>
</evidence>
<dbReference type="SUPFAM" id="SSF53474">
    <property type="entry name" value="alpha/beta-Hydrolases"/>
    <property type="match status" value="1"/>
</dbReference>
<protein>
    <recommendedName>
        <fullName evidence="3">Carboxylic ester hydrolase</fullName>
        <ecNumber evidence="3">3.1.1.-</ecNumber>
    </recommendedName>
</protein>
<dbReference type="InterPro" id="IPR002018">
    <property type="entry name" value="CarbesteraseB"/>
</dbReference>
<feature type="signal peptide" evidence="3">
    <location>
        <begin position="1"/>
        <end position="23"/>
    </location>
</feature>
<dbReference type="Proteomes" id="UP000799772">
    <property type="component" value="Unassembled WGS sequence"/>
</dbReference>
<dbReference type="Pfam" id="PF00135">
    <property type="entry name" value="COesterase"/>
    <property type="match status" value="1"/>
</dbReference>
<dbReference type="AlphaFoldDB" id="A0A9P4MB55"/>
<keyword evidence="2 3" id="KW-0378">Hydrolase</keyword>
<gene>
    <name evidence="5" type="ORF">NA57DRAFT_31397</name>
</gene>
<dbReference type="PANTHER" id="PTHR11559">
    <property type="entry name" value="CARBOXYLESTERASE"/>
    <property type="match status" value="1"/>
</dbReference>
<dbReference type="GO" id="GO:0016787">
    <property type="term" value="F:hydrolase activity"/>
    <property type="evidence" value="ECO:0007669"/>
    <property type="project" value="UniProtKB-KW"/>
</dbReference>
<dbReference type="OrthoDB" id="408631at2759"/>
<evidence type="ECO:0000256" key="3">
    <source>
        <dbReference type="RuleBase" id="RU361235"/>
    </source>
</evidence>
<evidence type="ECO:0000313" key="6">
    <source>
        <dbReference type="Proteomes" id="UP000799772"/>
    </source>
</evidence>
<keyword evidence="6" id="KW-1185">Reference proteome</keyword>
<sequence>MHSTYSFLPFLALVGLLTSLTQATPYVHDPRHNLSYQGVVTSPGIETFFGIPYGVSTCGSNRFTAPKTFVPPARHVFNATAPGDSCPQIVDVFSELQGFITGISEDCLNLNVARPAGRKSGEGLLPVMVWIYGGINLLTSRKGGLNTGSASLTSTTPDGMIRQSVENGLPVLYVAMNYRLGIFGFATSEALRGSKSLNLGLKDQRLALEWVQSNIAAFGGDPNRVTIFGQSSGALSVGLQIIAYGESRPTPFHSAIIQSTALEPGMASNISFNATAAIAVIAGCLDGPSASAFSPKSASQSPAVISCLRSRSVESLLNATAIFADETAANNDGDIFLPTVDQDFLPTRASEILSSGKFPRMPLILGWDENDATLFTARSIKTPADTRAFISTFYPYLTSSIISELLDLYPSTDFQPNVTAGLSAEFYRSAEISRDIFFVCPSIFFGGAMAKKYSTSSTVGPAECVEPPVYLYDNNQIITSNLFAAFNMSGLGVLHGSELSYLTGNLSLSNFTALGIPGFTFSPSAEDYVLEKQYPRSWTSFAWRDTPTLQGKDTLPGWKSAFPEGKGDGDVYVIGGEGEELGGMNGQYNTAIAKERLGQKCALLNRADVIKQLMY</sequence>
<dbReference type="InterPro" id="IPR019826">
    <property type="entry name" value="Carboxylesterase_B_AS"/>
</dbReference>
<feature type="domain" description="Carboxylesterase type B" evidence="4">
    <location>
        <begin position="44"/>
        <end position="561"/>
    </location>
</feature>
<dbReference type="EC" id="3.1.1.-" evidence="3"/>
<reference evidence="5" key="1">
    <citation type="journal article" date="2020" name="Stud. Mycol.">
        <title>101 Dothideomycetes genomes: a test case for predicting lifestyles and emergence of pathogens.</title>
        <authorList>
            <person name="Haridas S."/>
            <person name="Albert R."/>
            <person name="Binder M."/>
            <person name="Bloem J."/>
            <person name="Labutti K."/>
            <person name="Salamov A."/>
            <person name="Andreopoulos B."/>
            <person name="Baker S."/>
            <person name="Barry K."/>
            <person name="Bills G."/>
            <person name="Bluhm B."/>
            <person name="Cannon C."/>
            <person name="Castanera R."/>
            <person name="Culley D."/>
            <person name="Daum C."/>
            <person name="Ezra D."/>
            <person name="Gonzalez J."/>
            <person name="Henrissat B."/>
            <person name="Kuo A."/>
            <person name="Liang C."/>
            <person name="Lipzen A."/>
            <person name="Lutzoni F."/>
            <person name="Magnuson J."/>
            <person name="Mondo S."/>
            <person name="Nolan M."/>
            <person name="Ohm R."/>
            <person name="Pangilinan J."/>
            <person name="Park H.-J."/>
            <person name="Ramirez L."/>
            <person name="Alfaro M."/>
            <person name="Sun H."/>
            <person name="Tritt A."/>
            <person name="Yoshinaga Y."/>
            <person name="Zwiers L.-H."/>
            <person name="Turgeon B."/>
            <person name="Goodwin S."/>
            <person name="Spatafora J."/>
            <person name="Crous P."/>
            <person name="Grigoriev I."/>
        </authorList>
    </citation>
    <scope>NUCLEOTIDE SEQUENCE</scope>
    <source>
        <strain evidence="5">CBS 133067</strain>
    </source>
</reference>
<comment type="caution">
    <text evidence="5">The sequence shown here is derived from an EMBL/GenBank/DDBJ whole genome shotgun (WGS) entry which is preliminary data.</text>
</comment>
<comment type="similarity">
    <text evidence="1 3">Belongs to the type-B carboxylesterase/lipase family.</text>
</comment>
<dbReference type="PROSITE" id="PS00122">
    <property type="entry name" value="CARBOXYLESTERASE_B_1"/>
    <property type="match status" value="1"/>
</dbReference>
<dbReference type="InterPro" id="IPR050309">
    <property type="entry name" value="Type-B_Carboxylest/Lipase"/>
</dbReference>
<dbReference type="Gene3D" id="3.40.50.1820">
    <property type="entry name" value="alpha/beta hydrolase"/>
    <property type="match status" value="1"/>
</dbReference>
<proteinExistence type="inferred from homology"/>
<accession>A0A9P4MB55</accession>